<dbReference type="AlphaFoldDB" id="A0A1I8P5T8"/>
<organism evidence="4 5">
    <name type="scientific">Stomoxys calcitrans</name>
    <name type="common">Stable fly</name>
    <name type="synonym">Conops calcitrans</name>
    <dbReference type="NCBI Taxonomy" id="35570"/>
    <lineage>
        <taxon>Eukaryota</taxon>
        <taxon>Metazoa</taxon>
        <taxon>Ecdysozoa</taxon>
        <taxon>Arthropoda</taxon>
        <taxon>Hexapoda</taxon>
        <taxon>Insecta</taxon>
        <taxon>Pterygota</taxon>
        <taxon>Neoptera</taxon>
        <taxon>Endopterygota</taxon>
        <taxon>Diptera</taxon>
        <taxon>Brachycera</taxon>
        <taxon>Muscomorpha</taxon>
        <taxon>Muscoidea</taxon>
        <taxon>Muscidae</taxon>
        <taxon>Stomoxys</taxon>
    </lineage>
</organism>
<sequence length="455" mass="52785">MKFFWMLLIFHAAKASKESNKSVSIKKFLDPSNADDNVVIWKNLFVKLNTIVSETEKLNLGLAQANERLENLNKKQDEQAETLSWLKDEVEVFRYEVNMGSDLVKLHENLSKTRQDVFNLSTKVRDGNDDTKRYLQEIRQKINLQHSETMKSLQEVRIDWADRNFEGPLASILSQAVPVDKDEDSELPDHIEMKNIKHKLKVLWDLSMPVNGTERLEKTKKIEDLKWMTEMTVEKRQKEIKKKLDILWESEMRANDKLRSQERNLELEKFWKIPEINGSNSHPWTPILRRQDGSVNFYRNWTDYKNGFGDVKGEFFIGLEKLHNITANGPPQELLLILQDFALDTYYAKYDNFQIASESEKYAITKLGNYTGNAGDNLGVHKGSKFSTADNDNSGYDINCAYVFDGAWWFLSTYCYSSHLNGPYGTESTVRGIIWTNLGHENSLSYAELLIRPKL</sequence>
<dbReference type="Proteomes" id="UP000095300">
    <property type="component" value="Unassembled WGS sequence"/>
</dbReference>
<dbReference type="Gene3D" id="3.90.215.10">
    <property type="entry name" value="Gamma Fibrinogen, chain A, domain 1"/>
    <property type="match status" value="1"/>
</dbReference>
<evidence type="ECO:0000313" key="4">
    <source>
        <dbReference type="EnsemblMetazoa" id="SCAU005089-PB"/>
    </source>
</evidence>
<dbReference type="CDD" id="cd00087">
    <property type="entry name" value="FReD"/>
    <property type="match status" value="1"/>
</dbReference>
<dbReference type="STRING" id="35570.A0A1I8P5T8"/>
<proteinExistence type="predicted"/>
<dbReference type="GO" id="GO:0005615">
    <property type="term" value="C:extracellular space"/>
    <property type="evidence" value="ECO:0007669"/>
    <property type="project" value="TreeGrafter"/>
</dbReference>
<evidence type="ECO:0000313" key="5">
    <source>
        <dbReference type="Proteomes" id="UP000095300"/>
    </source>
</evidence>
<feature type="coiled-coil region" evidence="1">
    <location>
        <begin position="55"/>
        <end position="89"/>
    </location>
</feature>
<feature type="chain" id="PRO_5012384952" description="Fibrinogen C-terminal domain-containing protein" evidence="2">
    <location>
        <begin position="16"/>
        <end position="455"/>
    </location>
</feature>
<dbReference type="Pfam" id="PF00147">
    <property type="entry name" value="Fibrinogen_C"/>
    <property type="match status" value="1"/>
</dbReference>
<protein>
    <recommendedName>
        <fullName evidence="3">Fibrinogen C-terminal domain-containing protein</fullName>
    </recommendedName>
</protein>
<name>A0A1I8P5T8_STOCA</name>
<reference evidence="4" key="1">
    <citation type="submission" date="2020-05" db="UniProtKB">
        <authorList>
            <consortium name="EnsemblMetazoa"/>
        </authorList>
    </citation>
    <scope>IDENTIFICATION</scope>
    <source>
        <strain evidence="4">USDA</strain>
    </source>
</reference>
<dbReference type="InterPro" id="IPR002181">
    <property type="entry name" value="Fibrinogen_a/b/g_C_dom"/>
</dbReference>
<keyword evidence="1" id="KW-0175">Coiled coil</keyword>
<feature type="domain" description="Fibrinogen C-terminal" evidence="3">
    <location>
        <begin position="283"/>
        <end position="455"/>
    </location>
</feature>
<dbReference type="InterPro" id="IPR050373">
    <property type="entry name" value="Fibrinogen_C-term_domain"/>
</dbReference>
<dbReference type="PROSITE" id="PS51406">
    <property type="entry name" value="FIBRINOGEN_C_2"/>
    <property type="match status" value="1"/>
</dbReference>
<dbReference type="VEuPathDB" id="VectorBase:SCAU005089"/>
<accession>A0A1I8P5T8</accession>
<evidence type="ECO:0000259" key="3">
    <source>
        <dbReference type="PROSITE" id="PS51406"/>
    </source>
</evidence>
<evidence type="ECO:0000256" key="2">
    <source>
        <dbReference type="SAM" id="SignalP"/>
    </source>
</evidence>
<dbReference type="PANTHER" id="PTHR19143">
    <property type="entry name" value="FIBRINOGEN/TENASCIN/ANGIOPOEITIN"/>
    <property type="match status" value="1"/>
</dbReference>
<keyword evidence="5" id="KW-1185">Reference proteome</keyword>
<dbReference type="InterPro" id="IPR036056">
    <property type="entry name" value="Fibrinogen-like_C"/>
</dbReference>
<gene>
    <name evidence="4" type="primary">106089917</name>
</gene>
<dbReference type="EnsemblMetazoa" id="SCAU005089-RB">
    <property type="protein sequence ID" value="SCAU005089-PB"/>
    <property type="gene ID" value="SCAU005089"/>
</dbReference>
<evidence type="ECO:0000256" key="1">
    <source>
        <dbReference type="SAM" id="Coils"/>
    </source>
</evidence>
<dbReference type="SUPFAM" id="SSF56496">
    <property type="entry name" value="Fibrinogen C-terminal domain-like"/>
    <property type="match status" value="1"/>
</dbReference>
<keyword evidence="2" id="KW-0732">Signal</keyword>
<dbReference type="PANTHER" id="PTHR19143:SF327">
    <property type="entry name" value="FI21813P1-RELATED"/>
    <property type="match status" value="1"/>
</dbReference>
<feature type="signal peptide" evidence="2">
    <location>
        <begin position="1"/>
        <end position="15"/>
    </location>
</feature>
<dbReference type="InterPro" id="IPR014716">
    <property type="entry name" value="Fibrinogen_a/b/g_C_1"/>
</dbReference>
<dbReference type="SMART" id="SM00186">
    <property type="entry name" value="FBG"/>
    <property type="match status" value="1"/>
</dbReference>